<sequence length="40" mass="4386">MYHPALADRLRVPDGMLTATALCGRGLLSEAEGYRQSSDY</sequence>
<name>I3UZC1_PSEPU</name>
<dbReference type="EMBL" id="CP003588">
    <property type="protein sequence ID" value="AFK70842.1"/>
    <property type="molecule type" value="Genomic_DNA"/>
</dbReference>
<gene>
    <name evidence="1" type="ORF">YSA_07549</name>
</gene>
<dbReference type="AlphaFoldDB" id="I3UZC1"/>
<proteinExistence type="predicted"/>
<organism evidence="1 2">
    <name type="scientific">Pseudomonas putida ND6</name>
    <dbReference type="NCBI Taxonomy" id="231023"/>
    <lineage>
        <taxon>Bacteria</taxon>
        <taxon>Pseudomonadati</taxon>
        <taxon>Pseudomonadota</taxon>
        <taxon>Gammaproteobacteria</taxon>
        <taxon>Pseudomonadales</taxon>
        <taxon>Pseudomonadaceae</taxon>
        <taxon>Pseudomonas</taxon>
    </lineage>
</organism>
<evidence type="ECO:0000313" key="2">
    <source>
        <dbReference type="Proteomes" id="UP000005268"/>
    </source>
</evidence>
<protein>
    <submittedName>
        <fullName evidence="1">Uncharacterized protein</fullName>
    </submittedName>
</protein>
<evidence type="ECO:0000313" key="1">
    <source>
        <dbReference type="EMBL" id="AFK70842.1"/>
    </source>
</evidence>
<dbReference type="Proteomes" id="UP000005268">
    <property type="component" value="Chromosome"/>
</dbReference>
<dbReference type="HOGENOM" id="CLU_3295235_0_0_6"/>
<dbReference type="KEGG" id="ppi:YSA_07549"/>
<reference evidence="1 2" key="1">
    <citation type="journal article" date="2012" name="J. Bacteriol.">
        <title>Complete Genome Sequence of the Naphthalene-Degrading Pseudomonas putida Strain ND6.</title>
        <authorList>
            <person name="Li S."/>
            <person name="Zhao H."/>
            <person name="Li Y."/>
            <person name="Niu S."/>
            <person name="Cai B."/>
        </authorList>
    </citation>
    <scope>NUCLEOTIDE SEQUENCE [LARGE SCALE GENOMIC DNA]</scope>
    <source>
        <strain evidence="1 2">ND6</strain>
    </source>
</reference>
<accession>I3UZC1</accession>